<dbReference type="OrthoDB" id="626167at2759"/>
<feature type="non-terminal residue" evidence="1">
    <location>
        <position position="1"/>
    </location>
</feature>
<name>A0A6A5S8V7_9PLEO</name>
<organism evidence="1 2">
    <name type="scientific">Clathrospora elynae</name>
    <dbReference type="NCBI Taxonomy" id="706981"/>
    <lineage>
        <taxon>Eukaryota</taxon>
        <taxon>Fungi</taxon>
        <taxon>Dikarya</taxon>
        <taxon>Ascomycota</taxon>
        <taxon>Pezizomycotina</taxon>
        <taxon>Dothideomycetes</taxon>
        <taxon>Pleosporomycetidae</taxon>
        <taxon>Pleosporales</taxon>
        <taxon>Diademaceae</taxon>
        <taxon>Clathrospora</taxon>
    </lineage>
</organism>
<reference evidence="1" key="1">
    <citation type="journal article" date="2020" name="Stud. Mycol.">
        <title>101 Dothideomycetes genomes: a test case for predicting lifestyles and emergence of pathogens.</title>
        <authorList>
            <person name="Haridas S."/>
            <person name="Albert R."/>
            <person name="Binder M."/>
            <person name="Bloem J."/>
            <person name="Labutti K."/>
            <person name="Salamov A."/>
            <person name="Andreopoulos B."/>
            <person name="Baker S."/>
            <person name="Barry K."/>
            <person name="Bills G."/>
            <person name="Bluhm B."/>
            <person name="Cannon C."/>
            <person name="Castanera R."/>
            <person name="Culley D."/>
            <person name="Daum C."/>
            <person name="Ezra D."/>
            <person name="Gonzalez J."/>
            <person name="Henrissat B."/>
            <person name="Kuo A."/>
            <person name="Liang C."/>
            <person name="Lipzen A."/>
            <person name="Lutzoni F."/>
            <person name="Magnuson J."/>
            <person name="Mondo S."/>
            <person name="Nolan M."/>
            <person name="Ohm R."/>
            <person name="Pangilinan J."/>
            <person name="Park H.-J."/>
            <person name="Ramirez L."/>
            <person name="Alfaro M."/>
            <person name="Sun H."/>
            <person name="Tritt A."/>
            <person name="Yoshinaga Y."/>
            <person name="Zwiers L.-H."/>
            <person name="Turgeon B."/>
            <person name="Goodwin S."/>
            <person name="Spatafora J."/>
            <person name="Crous P."/>
            <person name="Grigoriev I."/>
        </authorList>
    </citation>
    <scope>NUCLEOTIDE SEQUENCE</scope>
    <source>
        <strain evidence="1">CBS 161.51</strain>
    </source>
</reference>
<feature type="non-terminal residue" evidence="1">
    <location>
        <position position="73"/>
    </location>
</feature>
<dbReference type="InterPro" id="IPR053137">
    <property type="entry name" value="NLR-like"/>
</dbReference>
<dbReference type="InterPro" id="IPR011990">
    <property type="entry name" value="TPR-like_helical_dom_sf"/>
</dbReference>
<sequence length="73" mass="8108">LGDLWAGRGKLAEAEQMYKRVLRGKEEALGPDHMSTLQTVGNIGKIYKEQGKQAEAEQMYERALQGYEVALGP</sequence>
<dbReference type="SUPFAM" id="SSF48452">
    <property type="entry name" value="TPR-like"/>
    <property type="match status" value="1"/>
</dbReference>
<keyword evidence="2" id="KW-1185">Reference proteome</keyword>
<dbReference type="Gene3D" id="1.25.40.10">
    <property type="entry name" value="Tetratricopeptide repeat domain"/>
    <property type="match status" value="1"/>
</dbReference>
<evidence type="ECO:0000313" key="2">
    <source>
        <dbReference type="Proteomes" id="UP000800038"/>
    </source>
</evidence>
<proteinExistence type="predicted"/>
<dbReference type="PANTHER" id="PTHR46082">
    <property type="entry name" value="ATP/GTP-BINDING PROTEIN-RELATED"/>
    <property type="match status" value="1"/>
</dbReference>
<dbReference type="Pfam" id="PF13424">
    <property type="entry name" value="TPR_12"/>
    <property type="match status" value="1"/>
</dbReference>
<dbReference type="EMBL" id="ML976227">
    <property type="protein sequence ID" value="KAF1935898.1"/>
    <property type="molecule type" value="Genomic_DNA"/>
</dbReference>
<evidence type="ECO:0000313" key="1">
    <source>
        <dbReference type="EMBL" id="KAF1935898.1"/>
    </source>
</evidence>
<dbReference type="AlphaFoldDB" id="A0A6A5S8V7"/>
<dbReference type="Proteomes" id="UP000800038">
    <property type="component" value="Unassembled WGS sequence"/>
</dbReference>
<gene>
    <name evidence="1" type="ORF">EJ02DRAFT_301526</name>
</gene>
<dbReference type="PANTHER" id="PTHR46082:SF6">
    <property type="entry name" value="AAA+ ATPASE DOMAIN-CONTAINING PROTEIN-RELATED"/>
    <property type="match status" value="1"/>
</dbReference>
<accession>A0A6A5S8V7</accession>
<protein>
    <submittedName>
        <fullName evidence="1">Uncharacterized protein</fullName>
    </submittedName>
</protein>